<keyword evidence="2" id="KW-0378">Hydrolase</keyword>
<evidence type="ECO:0000256" key="1">
    <source>
        <dbReference type="ARBA" id="ARBA00022729"/>
    </source>
</evidence>
<name>A0A932CLL4_UNCTE</name>
<evidence type="ECO:0000313" key="5">
    <source>
        <dbReference type="Proteomes" id="UP000769766"/>
    </source>
</evidence>
<evidence type="ECO:0000259" key="3">
    <source>
        <dbReference type="Pfam" id="PF02230"/>
    </source>
</evidence>
<accession>A0A932CLL4</accession>
<dbReference type="Pfam" id="PF02230">
    <property type="entry name" value="Abhydrolase_2"/>
    <property type="match status" value="1"/>
</dbReference>
<dbReference type="GO" id="GO:0016787">
    <property type="term" value="F:hydrolase activity"/>
    <property type="evidence" value="ECO:0007669"/>
    <property type="project" value="UniProtKB-KW"/>
</dbReference>
<evidence type="ECO:0000256" key="2">
    <source>
        <dbReference type="ARBA" id="ARBA00022801"/>
    </source>
</evidence>
<sequence>MMGGSDYSRAIEELARTALDYLWDMEATLEAFHLHELPKYQAPIAAKYRQQIQENDDRLAQLQPPVGREAFHESFRLAHSHLNESCRIFSYPFPSEDFIPCIRGSYHELCLARHHLYDLRRQLPAFDAYWITEDEQPHREQIEVEPDPALEVPVGLLYKDWEPYPPRYTLYVPESYRPDREWPLIVAMHGGGGNDNDFIWLWLRQARSKGYLLVAPKSMDLTWTPKDIRVVLMAIEEVRSIYRINPKGIFLTGVSDGGTFSYEVGLRHPELFAAIAPVAGGLMPWFDFEKARGLPVYILHGSLDWMAPVVFARQAKAILEQFGYRVVYREIPDWGHAMPFSKVDGICAFFGEILQE</sequence>
<dbReference type="PANTHER" id="PTHR43037:SF5">
    <property type="entry name" value="FERULOYL ESTERASE"/>
    <property type="match status" value="1"/>
</dbReference>
<dbReference type="InterPro" id="IPR003140">
    <property type="entry name" value="PLipase/COase/thioEstase"/>
</dbReference>
<protein>
    <recommendedName>
        <fullName evidence="3">Phospholipase/carboxylesterase/thioesterase domain-containing protein</fullName>
    </recommendedName>
</protein>
<dbReference type="Proteomes" id="UP000769766">
    <property type="component" value="Unassembled WGS sequence"/>
</dbReference>
<feature type="domain" description="Phospholipase/carboxylesterase/thioesterase" evidence="3">
    <location>
        <begin position="244"/>
        <end position="346"/>
    </location>
</feature>
<proteinExistence type="predicted"/>
<dbReference type="Gene3D" id="3.40.50.1820">
    <property type="entry name" value="alpha/beta hydrolase"/>
    <property type="match status" value="1"/>
</dbReference>
<dbReference type="InterPro" id="IPR029058">
    <property type="entry name" value="AB_hydrolase_fold"/>
</dbReference>
<gene>
    <name evidence="4" type="ORF">HYY20_01700</name>
</gene>
<dbReference type="PANTHER" id="PTHR43037">
    <property type="entry name" value="UNNAMED PRODUCT-RELATED"/>
    <property type="match status" value="1"/>
</dbReference>
<keyword evidence="1" id="KW-0732">Signal</keyword>
<dbReference type="EMBL" id="JACPRF010000050">
    <property type="protein sequence ID" value="MBI2875576.1"/>
    <property type="molecule type" value="Genomic_DNA"/>
</dbReference>
<dbReference type="SUPFAM" id="SSF53474">
    <property type="entry name" value="alpha/beta-Hydrolases"/>
    <property type="match status" value="1"/>
</dbReference>
<dbReference type="AlphaFoldDB" id="A0A932CLL4"/>
<comment type="caution">
    <text evidence="4">The sequence shown here is derived from an EMBL/GenBank/DDBJ whole genome shotgun (WGS) entry which is preliminary data.</text>
</comment>
<organism evidence="4 5">
    <name type="scientific">Tectimicrobiota bacterium</name>
    <dbReference type="NCBI Taxonomy" id="2528274"/>
    <lineage>
        <taxon>Bacteria</taxon>
        <taxon>Pseudomonadati</taxon>
        <taxon>Nitrospinota/Tectimicrobiota group</taxon>
        <taxon>Candidatus Tectimicrobiota</taxon>
    </lineage>
</organism>
<reference evidence="4" key="1">
    <citation type="submission" date="2020-07" db="EMBL/GenBank/DDBJ databases">
        <title>Huge and variable diversity of episymbiotic CPR bacteria and DPANN archaea in groundwater ecosystems.</title>
        <authorList>
            <person name="He C.Y."/>
            <person name="Keren R."/>
            <person name="Whittaker M."/>
            <person name="Farag I.F."/>
            <person name="Doudna J."/>
            <person name="Cate J.H.D."/>
            <person name="Banfield J.F."/>
        </authorList>
    </citation>
    <scope>NUCLEOTIDE SEQUENCE</scope>
    <source>
        <strain evidence="4">NC_groundwater_672_Ag_B-0.1um_62_36</strain>
    </source>
</reference>
<evidence type="ECO:0000313" key="4">
    <source>
        <dbReference type="EMBL" id="MBI2875576.1"/>
    </source>
</evidence>
<dbReference type="InterPro" id="IPR050955">
    <property type="entry name" value="Plant_Biomass_Hydrol_Est"/>
</dbReference>